<dbReference type="InterPro" id="IPR005490">
    <property type="entry name" value="LD_TPept_cat_dom"/>
</dbReference>
<dbReference type="PANTHER" id="PTHR38589">
    <property type="entry name" value="BLR0621 PROTEIN"/>
    <property type="match status" value="1"/>
</dbReference>
<feature type="active site" description="Proton donor/acceptor" evidence="1">
    <location>
        <position position="366"/>
    </location>
</feature>
<reference evidence="5 6" key="1">
    <citation type="submission" date="2012-05" db="EMBL/GenBank/DDBJ databases">
        <authorList>
            <person name="Weinstock G."/>
            <person name="Sodergren E."/>
            <person name="Lobos E.A."/>
            <person name="Fulton L."/>
            <person name="Fulton R."/>
            <person name="Courtney L."/>
            <person name="Fronick C."/>
            <person name="O'Laughlin M."/>
            <person name="Godfrey J."/>
            <person name="Wilson R.M."/>
            <person name="Miner T."/>
            <person name="Farmer C."/>
            <person name="Delehaunty K."/>
            <person name="Cordes M."/>
            <person name="Minx P."/>
            <person name="Tomlinson C."/>
            <person name="Chen J."/>
            <person name="Wollam A."/>
            <person name="Pepin K.H."/>
            <person name="Bhonagiri V."/>
            <person name="Zhang X."/>
            <person name="Suruliraj S."/>
            <person name="Warren W."/>
            <person name="Mitreva M."/>
            <person name="Mardis E.R."/>
            <person name="Wilson R.K."/>
        </authorList>
    </citation>
    <scope>NUCLEOTIDE SEQUENCE [LARGE SCALE GENOMIC DNA]</scope>
    <source>
        <strain evidence="5 6">DSM 1785</strain>
    </source>
</reference>
<feature type="region of interest" description="Disordered" evidence="3">
    <location>
        <begin position="184"/>
        <end position="211"/>
    </location>
</feature>
<evidence type="ECO:0000313" key="5">
    <source>
        <dbReference type="EMBL" id="EKY22159.1"/>
    </source>
</evidence>
<accession>L1Q2C3</accession>
<name>L1Q2C3_9CLOT</name>
<dbReference type="GO" id="GO:0008360">
    <property type="term" value="P:regulation of cell shape"/>
    <property type="evidence" value="ECO:0007669"/>
    <property type="project" value="UniProtKB-UniRule"/>
</dbReference>
<protein>
    <recommendedName>
        <fullName evidence="4">L,D-TPase catalytic domain-containing protein</fullName>
    </recommendedName>
</protein>
<feature type="domain" description="L,D-TPase catalytic" evidence="4">
    <location>
        <begin position="226"/>
        <end position="401"/>
    </location>
</feature>
<dbReference type="EMBL" id="AMEZ01000135">
    <property type="protein sequence ID" value="EKY22159.1"/>
    <property type="molecule type" value="Genomic_DNA"/>
</dbReference>
<organism evidence="5 6">
    <name type="scientific">Clostridium celatum DSM 1785</name>
    <dbReference type="NCBI Taxonomy" id="545697"/>
    <lineage>
        <taxon>Bacteria</taxon>
        <taxon>Bacillati</taxon>
        <taxon>Bacillota</taxon>
        <taxon>Clostridia</taxon>
        <taxon>Eubacteriales</taxon>
        <taxon>Clostridiaceae</taxon>
        <taxon>Clostridium</taxon>
    </lineage>
</organism>
<dbReference type="GO" id="GO:0016740">
    <property type="term" value="F:transferase activity"/>
    <property type="evidence" value="ECO:0007669"/>
    <property type="project" value="InterPro"/>
</dbReference>
<dbReference type="eggNOG" id="COG3786">
    <property type="taxonomic scope" value="Bacteria"/>
</dbReference>
<sequence>MLILASIIGVKVSAKIDKDDKYNYIMDLIKQEKYIYALGELEDIQDFSAYSKEEIEKINNYKKMLTKYIEIDEEAYVRDLIKALEEFLNNYRETLNEDIFEKLKESLGLKIDNCKEKIKLLDEEKSKIIEVIEMDIVEGETLLKIFKSENPKEDVSEIEAIIENRKEEIALNEENAGNTNKVEAEKATTEENTDVSENEAITETNNDNEPKISNTIAAQSSNQLITVVSNGGSYAELTMWEKLSNGKWIEVDSMPARLGENGMKYYGDVYEMDKCTPTGIYTLSEAFGINENPGSALPYRVLDGSEYWVDDENSDYYNTMQFGDANGRWNSAEHLSSFQGYYNYSIVIDYNRWPVISGKSSAIFLHCDLGSYTYGCVAIAEDKLINILKWLKPNNNPKIILDFTYDNIYNNY</sequence>
<comment type="caution">
    <text evidence="5">The sequence shown here is derived from an EMBL/GenBank/DDBJ whole genome shotgun (WGS) entry which is preliminary data.</text>
</comment>
<proteinExistence type="predicted"/>
<dbReference type="Proteomes" id="UP000010420">
    <property type="component" value="Unassembled WGS sequence"/>
</dbReference>
<keyword evidence="1" id="KW-0961">Cell wall biogenesis/degradation</keyword>
<dbReference type="PATRIC" id="fig|545697.3.peg.3280"/>
<evidence type="ECO:0000259" key="4">
    <source>
        <dbReference type="PROSITE" id="PS52029"/>
    </source>
</evidence>
<dbReference type="PANTHER" id="PTHR38589:SF1">
    <property type="entry name" value="BLR0621 PROTEIN"/>
    <property type="match status" value="1"/>
</dbReference>
<feature type="active site" description="Nucleophile" evidence="1">
    <location>
        <position position="376"/>
    </location>
</feature>
<dbReference type="GO" id="GO:0071555">
    <property type="term" value="P:cell wall organization"/>
    <property type="evidence" value="ECO:0007669"/>
    <property type="project" value="UniProtKB-UniRule"/>
</dbReference>
<keyword evidence="1" id="KW-0133">Cell shape</keyword>
<dbReference type="HOGENOM" id="CLU_666828_0_0_9"/>
<dbReference type="PROSITE" id="PS52029">
    <property type="entry name" value="LD_TPASE"/>
    <property type="match status" value="1"/>
</dbReference>
<dbReference type="AlphaFoldDB" id="L1Q2C3"/>
<evidence type="ECO:0000256" key="3">
    <source>
        <dbReference type="SAM" id="MobiDB-lite"/>
    </source>
</evidence>
<evidence type="ECO:0000256" key="2">
    <source>
        <dbReference type="SAM" id="Coils"/>
    </source>
</evidence>
<dbReference type="Pfam" id="PF03734">
    <property type="entry name" value="YkuD"/>
    <property type="match status" value="1"/>
</dbReference>
<comment type="pathway">
    <text evidence="1">Cell wall biogenesis; peptidoglycan biosynthesis.</text>
</comment>
<keyword evidence="6" id="KW-1185">Reference proteome</keyword>
<evidence type="ECO:0000313" key="6">
    <source>
        <dbReference type="Proteomes" id="UP000010420"/>
    </source>
</evidence>
<feature type="coiled-coil region" evidence="2">
    <location>
        <begin position="77"/>
        <end position="124"/>
    </location>
</feature>
<dbReference type="GO" id="GO:0009252">
    <property type="term" value="P:peptidoglycan biosynthetic process"/>
    <property type="evidence" value="ECO:0007669"/>
    <property type="project" value="UniProtKB-KW"/>
</dbReference>
<keyword evidence="2" id="KW-0175">Coiled coil</keyword>
<evidence type="ECO:0000256" key="1">
    <source>
        <dbReference type="PROSITE-ProRule" id="PRU01373"/>
    </source>
</evidence>
<feature type="compositionally biased region" description="Polar residues" evidence="3">
    <location>
        <begin position="199"/>
        <end position="211"/>
    </location>
</feature>
<keyword evidence="1" id="KW-0573">Peptidoglycan synthesis</keyword>
<gene>
    <name evidence="5" type="ORF">HMPREF0216_03357</name>
</gene>